<protein>
    <submittedName>
        <fullName evidence="1">SRPBCC family protein</fullName>
    </submittedName>
</protein>
<dbReference type="InterPro" id="IPR023393">
    <property type="entry name" value="START-like_dom_sf"/>
</dbReference>
<dbReference type="Gene3D" id="3.30.530.20">
    <property type="match status" value="1"/>
</dbReference>
<dbReference type="AlphaFoldDB" id="A0A9Y2IFR1"/>
<dbReference type="EMBL" id="CP127294">
    <property type="protein sequence ID" value="WIX78300.1"/>
    <property type="molecule type" value="Genomic_DNA"/>
</dbReference>
<evidence type="ECO:0000313" key="1">
    <source>
        <dbReference type="EMBL" id="WIX78300.1"/>
    </source>
</evidence>
<name>A0A9Y2IFR1_9PSEU</name>
<evidence type="ECO:0000313" key="2">
    <source>
        <dbReference type="Proteomes" id="UP001236014"/>
    </source>
</evidence>
<proteinExistence type="predicted"/>
<reference evidence="1 2" key="1">
    <citation type="submission" date="2023-06" db="EMBL/GenBank/DDBJ databases">
        <authorList>
            <person name="Oyuntsetseg B."/>
            <person name="Kim S.B."/>
        </authorList>
    </citation>
    <scope>NUCLEOTIDE SEQUENCE [LARGE SCALE GENOMIC DNA]</scope>
    <source>
        <strain evidence="1 2">2-15</strain>
    </source>
</reference>
<dbReference type="SUPFAM" id="SSF55961">
    <property type="entry name" value="Bet v1-like"/>
    <property type="match status" value="1"/>
</dbReference>
<keyword evidence="2" id="KW-1185">Reference proteome</keyword>
<accession>A0A9Y2IFR1</accession>
<dbReference type="KEGG" id="acab:QRX50_44175"/>
<dbReference type="Pfam" id="PF10604">
    <property type="entry name" value="Polyketide_cyc2"/>
    <property type="match status" value="1"/>
</dbReference>
<dbReference type="InterPro" id="IPR019587">
    <property type="entry name" value="Polyketide_cyclase/dehydratase"/>
</dbReference>
<dbReference type="Proteomes" id="UP001236014">
    <property type="component" value="Chromosome"/>
</dbReference>
<dbReference type="RefSeq" id="WP_285969021.1">
    <property type="nucleotide sequence ID" value="NZ_CP127294.1"/>
</dbReference>
<organism evidence="1 2">
    <name type="scientific">Amycolatopsis carbonis</name>
    <dbReference type="NCBI Taxonomy" id="715471"/>
    <lineage>
        <taxon>Bacteria</taxon>
        <taxon>Bacillati</taxon>
        <taxon>Actinomycetota</taxon>
        <taxon>Actinomycetes</taxon>
        <taxon>Pseudonocardiales</taxon>
        <taxon>Pseudonocardiaceae</taxon>
        <taxon>Amycolatopsis</taxon>
    </lineage>
</organism>
<gene>
    <name evidence="1" type="ORF">QRX50_44175</name>
</gene>
<sequence length="145" mass="15942">MGTRQISRTAVVAASPEQLFDLLADPANHPLIDGSGTVRRGRDGAPSRLSLGAKFGMDMKLGAPYRISNTVVEFQENRLIAWRHFGGHRWRWLLEPAGEGKTTVTETFDYSTAASPLAIELMGFPKRNADGIEKTLARLTKMFPG</sequence>